<dbReference type="InterPro" id="IPR011387">
    <property type="entry name" value="TIF2A"/>
</dbReference>
<dbReference type="GO" id="GO:0022627">
    <property type="term" value="C:cytosolic small ribosomal subunit"/>
    <property type="evidence" value="ECO:0007669"/>
    <property type="project" value="TreeGrafter"/>
</dbReference>
<comment type="similarity">
    <text evidence="2 9">Belongs to the WD repeat EIF2A family.</text>
</comment>
<dbReference type="AlphaFoldDB" id="A0AA88XZC7"/>
<proteinExistence type="inferred from homology"/>
<dbReference type="InterPro" id="IPR015943">
    <property type="entry name" value="WD40/YVTN_repeat-like_dom_sf"/>
</dbReference>
<feature type="compositionally biased region" description="Basic and acidic residues" evidence="10">
    <location>
        <begin position="476"/>
        <end position="494"/>
    </location>
</feature>
<feature type="region of interest" description="Disordered" evidence="10">
    <location>
        <begin position="436"/>
        <end position="551"/>
    </location>
</feature>
<feature type="compositionally biased region" description="Low complexity" evidence="10">
    <location>
        <begin position="521"/>
        <end position="538"/>
    </location>
</feature>
<dbReference type="PANTHER" id="PTHR13227:SF0">
    <property type="entry name" value="EUKARYOTIC TRANSLATION INITIATION FACTOR 2A"/>
    <property type="match status" value="1"/>
</dbReference>
<dbReference type="PIRSF" id="PIRSF017222">
    <property type="entry name" value="eIF2A"/>
    <property type="match status" value="1"/>
</dbReference>
<sequence>MINQETPEGIMAASIALRGADGIWMVNGPPNLDPKAEFSKEGSPACKVMTFSQDGQRMAWCNGTCTVIVNTAADYKTITEIDKGKINCMTFSPKGTILALWENYTVNQTTNQGNPNLHLYDATSGDLLKSLIQKKQSNWDPKWTDDEGIACRNVNNELHFFEGNNFETIKTKLHLQKVSLFSLASSGPPYTVAGYVPGSKGQPSFVRIFRYPNFGGPQAALANKSFFKADDVQMKWNKAGTALLVLTSTEASDQSYYGDQGLHFLSTNGESNLVSLAKNGPIYHIEWSPKSTEFVVVYGFMPAKVTLFNMKTEPIFDFGTGPRNVAYFSPHGNHILYYLMTIKLLCLAGFGNLRGNLEFWDPKSRKLIAQTQSPDSTSFEWCPDGQHVLTATTAPRLRVANGYRVWHYSGNCLKQVLIDKGRELWEARWQPGSFSEPVIRTHNLPSAGNTSSAPAPEGKVGAYRPPQARGTSASIKLHEYEAPSDPNKKAEDPNKPVSKNKKKRDAKKAKAAQEGAQSHDAPVSAPSATPVPVSSAPAMGSTGNVETDKRIRNLRKKLQQIEKLKEQKASGKQLELNQMEKLKTEESLLKELAELEIS</sequence>
<evidence type="ECO:0000256" key="7">
    <source>
        <dbReference type="ARBA" id="ARBA00022845"/>
    </source>
</evidence>
<evidence type="ECO:0000256" key="9">
    <source>
        <dbReference type="PIRNR" id="PIRNR017222"/>
    </source>
</evidence>
<dbReference type="Pfam" id="PF08662">
    <property type="entry name" value="eIF2A"/>
    <property type="match status" value="1"/>
</dbReference>
<keyword evidence="8 9" id="KW-0648">Protein biosynthesis</keyword>
<accession>A0AA88XZC7</accession>
<keyword evidence="7 9" id="KW-0810">Translation regulation</keyword>
<evidence type="ECO:0000256" key="2">
    <source>
        <dbReference type="ARBA" id="ARBA00009573"/>
    </source>
</evidence>
<gene>
    <name evidence="12" type="ORF">FSP39_014310</name>
</gene>
<dbReference type="GO" id="GO:0003743">
    <property type="term" value="F:translation initiation factor activity"/>
    <property type="evidence" value="ECO:0007669"/>
    <property type="project" value="UniProtKB-UniRule"/>
</dbReference>
<dbReference type="Gene3D" id="2.130.10.10">
    <property type="entry name" value="YVTN repeat-like/Quinoprotein amine dehydrogenase"/>
    <property type="match status" value="2"/>
</dbReference>
<evidence type="ECO:0000256" key="10">
    <source>
        <dbReference type="SAM" id="MobiDB-lite"/>
    </source>
</evidence>
<dbReference type="GO" id="GO:0000049">
    <property type="term" value="F:tRNA binding"/>
    <property type="evidence" value="ECO:0007669"/>
    <property type="project" value="UniProtKB-UniRule"/>
</dbReference>
<feature type="compositionally biased region" description="Polar residues" evidence="10">
    <location>
        <begin position="443"/>
        <end position="453"/>
    </location>
</feature>
<protein>
    <recommendedName>
        <fullName evidence="3 9">Eukaryotic translation initiation factor 2A</fullName>
        <shortName evidence="9">eIF-2A</shortName>
    </recommendedName>
</protein>
<keyword evidence="6" id="KW-0677">Repeat</keyword>
<comment type="function">
    <text evidence="1 9">Functions in the early steps of protein synthesis of a small number of specific mRNAs. Acts by directing the binding of methionyl-tRNAi to 40S ribosomal subunits. In contrast to the eIF-2 complex, it binds methionyl-tRNAi to 40S subunits in a codon-dependent manner, whereas the eIF-2 complex binds methionyl-tRNAi to 40S subunits in a GTP-dependent manner.</text>
</comment>
<evidence type="ECO:0000313" key="12">
    <source>
        <dbReference type="EMBL" id="KAK3095407.1"/>
    </source>
</evidence>
<dbReference type="EMBL" id="VSWD01000008">
    <property type="protein sequence ID" value="KAK3095407.1"/>
    <property type="molecule type" value="Genomic_DNA"/>
</dbReference>
<keyword evidence="5" id="KW-0853">WD repeat</keyword>
<dbReference type="SUPFAM" id="SSF82171">
    <property type="entry name" value="DPP6 N-terminal domain-like"/>
    <property type="match status" value="1"/>
</dbReference>
<comment type="caution">
    <text evidence="12">The sequence shown here is derived from an EMBL/GenBank/DDBJ whole genome shotgun (WGS) entry which is preliminary data.</text>
</comment>
<evidence type="ECO:0000256" key="8">
    <source>
        <dbReference type="ARBA" id="ARBA00022917"/>
    </source>
</evidence>
<feature type="domain" description="Translation initiation factor beta propellor-like" evidence="11">
    <location>
        <begin position="224"/>
        <end position="419"/>
    </location>
</feature>
<dbReference type="PANTHER" id="PTHR13227">
    <property type="entry name" value="EUKARYOTIC TRANSLATION INITIATION FACTOR 2A"/>
    <property type="match status" value="1"/>
</dbReference>
<dbReference type="InterPro" id="IPR013979">
    <property type="entry name" value="TIF_beta_prop-like"/>
</dbReference>
<evidence type="ECO:0000256" key="5">
    <source>
        <dbReference type="ARBA" id="ARBA00022574"/>
    </source>
</evidence>
<keyword evidence="4 9" id="KW-0396">Initiation factor</keyword>
<evidence type="ECO:0000313" key="13">
    <source>
        <dbReference type="Proteomes" id="UP001186944"/>
    </source>
</evidence>
<evidence type="ECO:0000256" key="6">
    <source>
        <dbReference type="ARBA" id="ARBA00022737"/>
    </source>
</evidence>
<keyword evidence="13" id="KW-1185">Reference proteome</keyword>
<reference evidence="12" key="1">
    <citation type="submission" date="2019-08" db="EMBL/GenBank/DDBJ databases">
        <title>The improved chromosome-level genome for the pearl oyster Pinctada fucata martensii using PacBio sequencing and Hi-C.</title>
        <authorList>
            <person name="Zheng Z."/>
        </authorList>
    </citation>
    <scope>NUCLEOTIDE SEQUENCE</scope>
    <source>
        <strain evidence="12">ZZ-2019</strain>
        <tissue evidence="12">Adductor muscle</tissue>
    </source>
</reference>
<evidence type="ECO:0000256" key="1">
    <source>
        <dbReference type="ARBA" id="ARBA00003993"/>
    </source>
</evidence>
<evidence type="ECO:0000256" key="4">
    <source>
        <dbReference type="ARBA" id="ARBA00022540"/>
    </source>
</evidence>
<dbReference type="GO" id="GO:0043022">
    <property type="term" value="F:ribosome binding"/>
    <property type="evidence" value="ECO:0007669"/>
    <property type="project" value="UniProtKB-UniRule"/>
</dbReference>
<evidence type="ECO:0000256" key="3">
    <source>
        <dbReference type="ARBA" id="ARBA00013819"/>
    </source>
</evidence>
<name>A0AA88XZC7_PINIB</name>
<evidence type="ECO:0000259" key="11">
    <source>
        <dbReference type="Pfam" id="PF08662"/>
    </source>
</evidence>
<dbReference type="GO" id="GO:0003729">
    <property type="term" value="F:mRNA binding"/>
    <property type="evidence" value="ECO:0007669"/>
    <property type="project" value="TreeGrafter"/>
</dbReference>
<dbReference type="GO" id="GO:0006417">
    <property type="term" value="P:regulation of translation"/>
    <property type="evidence" value="ECO:0007669"/>
    <property type="project" value="UniProtKB-KW"/>
</dbReference>
<organism evidence="12 13">
    <name type="scientific">Pinctada imbricata</name>
    <name type="common">Atlantic pearl-oyster</name>
    <name type="synonym">Pinctada martensii</name>
    <dbReference type="NCBI Taxonomy" id="66713"/>
    <lineage>
        <taxon>Eukaryota</taxon>
        <taxon>Metazoa</taxon>
        <taxon>Spiralia</taxon>
        <taxon>Lophotrochozoa</taxon>
        <taxon>Mollusca</taxon>
        <taxon>Bivalvia</taxon>
        <taxon>Autobranchia</taxon>
        <taxon>Pteriomorphia</taxon>
        <taxon>Pterioida</taxon>
        <taxon>Pterioidea</taxon>
        <taxon>Pteriidae</taxon>
        <taxon>Pinctada</taxon>
    </lineage>
</organism>
<dbReference type="Proteomes" id="UP001186944">
    <property type="component" value="Unassembled WGS sequence"/>
</dbReference>
<feature type="compositionally biased region" description="Basic residues" evidence="10">
    <location>
        <begin position="498"/>
        <end position="510"/>
    </location>
</feature>